<keyword evidence="5" id="KW-0677">Repeat</keyword>
<evidence type="ECO:0000313" key="10">
    <source>
        <dbReference type="Proteomes" id="UP000469890"/>
    </source>
</evidence>
<evidence type="ECO:0008006" key="11">
    <source>
        <dbReference type="Google" id="ProtNLM"/>
    </source>
</evidence>
<organism evidence="9 10">
    <name type="scientific">Mucor circinelloides f. lusitanicus</name>
    <name type="common">Mucor racemosus var. lusitanicus</name>
    <dbReference type="NCBI Taxonomy" id="29924"/>
    <lineage>
        <taxon>Eukaryota</taxon>
        <taxon>Fungi</taxon>
        <taxon>Fungi incertae sedis</taxon>
        <taxon>Mucoromycota</taxon>
        <taxon>Mucoromycotina</taxon>
        <taxon>Mucoromycetes</taxon>
        <taxon>Mucorales</taxon>
        <taxon>Mucorineae</taxon>
        <taxon>Mucoraceae</taxon>
        <taxon>Mucor</taxon>
    </lineage>
</organism>
<evidence type="ECO:0000256" key="6">
    <source>
        <dbReference type="ARBA" id="ARBA00022989"/>
    </source>
</evidence>
<dbReference type="InterPro" id="IPR002067">
    <property type="entry name" value="MCP"/>
</dbReference>
<keyword evidence="6" id="KW-1133">Transmembrane helix</keyword>
<evidence type="ECO:0000256" key="5">
    <source>
        <dbReference type="ARBA" id="ARBA00022737"/>
    </source>
</evidence>
<dbReference type="SUPFAM" id="SSF103506">
    <property type="entry name" value="Mitochondrial carrier"/>
    <property type="match status" value="1"/>
</dbReference>
<dbReference type="InterPro" id="IPR002167">
    <property type="entry name" value="GDC-like"/>
</dbReference>
<dbReference type="GO" id="GO:0055085">
    <property type="term" value="P:transmembrane transport"/>
    <property type="evidence" value="ECO:0007669"/>
    <property type="project" value="InterPro"/>
</dbReference>
<dbReference type="Proteomes" id="UP000469890">
    <property type="component" value="Unassembled WGS sequence"/>
</dbReference>
<gene>
    <name evidence="9" type="ORF">FB192DRAFT_1405562</name>
</gene>
<evidence type="ECO:0000256" key="8">
    <source>
        <dbReference type="ARBA" id="ARBA00023136"/>
    </source>
</evidence>
<sequence length="66" mass="7330">MPDKDEKKRTQNIDYVVRSGLAGGIAGCMAKTTIAPLDRIKILFQSRNPLFEKYTGTATTWHCCPA</sequence>
<dbReference type="AlphaFoldDB" id="A0A8H4B5X3"/>
<evidence type="ECO:0000256" key="3">
    <source>
        <dbReference type="ARBA" id="ARBA00022448"/>
    </source>
</evidence>
<evidence type="ECO:0000313" key="9">
    <source>
        <dbReference type="EMBL" id="KAF1796185.1"/>
    </source>
</evidence>
<dbReference type="InterPro" id="IPR018108">
    <property type="entry name" value="MCP_transmembrane"/>
</dbReference>
<dbReference type="EMBL" id="JAAECE010000013">
    <property type="protein sequence ID" value="KAF1796185.1"/>
    <property type="molecule type" value="Genomic_DNA"/>
</dbReference>
<keyword evidence="4" id="KW-0812">Transmembrane</keyword>
<dbReference type="Pfam" id="PF00153">
    <property type="entry name" value="Mito_carr"/>
    <property type="match status" value="1"/>
</dbReference>
<dbReference type="Gene3D" id="1.50.40.10">
    <property type="entry name" value="Mitochondrial carrier domain"/>
    <property type="match status" value="1"/>
</dbReference>
<name>A0A8H4B5X3_MUCCL</name>
<evidence type="ECO:0000256" key="2">
    <source>
        <dbReference type="ARBA" id="ARBA00006375"/>
    </source>
</evidence>
<protein>
    <recommendedName>
        <fullName evidence="11">Mitochondrial thiamine pyrophosphate carrier 1</fullName>
    </recommendedName>
</protein>
<proteinExistence type="inferred from homology"/>
<dbReference type="PRINTS" id="PR00926">
    <property type="entry name" value="MITOCARRIER"/>
</dbReference>
<comment type="caution">
    <text evidence="9">The sequence shown here is derived from an EMBL/GenBank/DDBJ whole genome shotgun (WGS) entry which is preliminary data.</text>
</comment>
<keyword evidence="3" id="KW-0813">Transport</keyword>
<dbReference type="InterPro" id="IPR023395">
    <property type="entry name" value="MCP_dom_sf"/>
</dbReference>
<dbReference type="PRINTS" id="PR00928">
    <property type="entry name" value="GRAVESDC"/>
</dbReference>
<comment type="subcellular location">
    <subcellularLocation>
        <location evidence="1">Mitochondrion membrane</location>
        <topology evidence="1">Multi-pass membrane protein</topology>
    </subcellularLocation>
</comment>
<reference evidence="9 10" key="1">
    <citation type="submission" date="2019-09" db="EMBL/GenBank/DDBJ databases">
        <authorList>
            <consortium name="DOE Joint Genome Institute"/>
            <person name="Mondo S.J."/>
            <person name="Navarro-Mendoza M.I."/>
            <person name="Perez-Arques C."/>
            <person name="Panchal S."/>
            <person name="Nicolas F.E."/>
            <person name="Ganguly P."/>
            <person name="Pangilinan J."/>
            <person name="Grigoriev I."/>
            <person name="Heitman J."/>
            <person name="Sanya K."/>
            <person name="Garre V."/>
        </authorList>
    </citation>
    <scope>NUCLEOTIDE SEQUENCE [LARGE SCALE GENOMIC DNA]</scope>
    <source>
        <strain evidence="9 10">MU402</strain>
    </source>
</reference>
<comment type="similarity">
    <text evidence="2">Belongs to the mitochondrial carrier (TC 2.A.29) family.</text>
</comment>
<accession>A0A8H4B5X3</accession>
<evidence type="ECO:0000256" key="7">
    <source>
        <dbReference type="ARBA" id="ARBA00023128"/>
    </source>
</evidence>
<dbReference type="GO" id="GO:0005743">
    <property type="term" value="C:mitochondrial inner membrane"/>
    <property type="evidence" value="ECO:0007669"/>
    <property type="project" value="InterPro"/>
</dbReference>
<evidence type="ECO:0000256" key="1">
    <source>
        <dbReference type="ARBA" id="ARBA00004225"/>
    </source>
</evidence>
<keyword evidence="8" id="KW-0472">Membrane</keyword>
<keyword evidence="7" id="KW-0496">Mitochondrion</keyword>
<evidence type="ECO:0000256" key="4">
    <source>
        <dbReference type="ARBA" id="ARBA00022692"/>
    </source>
</evidence>